<dbReference type="RefSeq" id="WP_031567765.1">
    <property type="nucleotide sequence ID" value="NZ_CAAAIS010000007.1"/>
</dbReference>
<feature type="modified residue" description="N6-(pyridoxal phosphate)lysine" evidence="2 3">
    <location>
        <position position="35"/>
    </location>
</feature>
<comment type="function">
    <text evidence="2">Pyridoxal 5'-phosphate (PLP)-binding protein, which is involved in PLP homeostasis.</text>
</comment>
<dbReference type="STRING" id="1122170.GCA_000701265_02070"/>
<evidence type="ECO:0000256" key="3">
    <source>
        <dbReference type="PIRSR" id="PIRSR004848-1"/>
    </source>
</evidence>
<dbReference type="PANTHER" id="PTHR10146:SF14">
    <property type="entry name" value="PYRIDOXAL PHOSPHATE HOMEOSTASIS PROTEIN"/>
    <property type="match status" value="1"/>
</dbReference>
<dbReference type="HAMAP" id="MF_02087">
    <property type="entry name" value="PLP_homeostasis"/>
    <property type="match status" value="1"/>
</dbReference>
<dbReference type="InterPro" id="IPR029066">
    <property type="entry name" value="PLP-binding_barrel"/>
</dbReference>
<dbReference type="SUPFAM" id="SSF51419">
    <property type="entry name" value="PLP-binding barrel"/>
    <property type="match status" value="1"/>
</dbReference>
<dbReference type="AlphaFoldDB" id="A0A378LSG1"/>
<dbReference type="Pfam" id="PF01168">
    <property type="entry name" value="Ala_racemase_N"/>
    <property type="match status" value="1"/>
</dbReference>
<dbReference type="OrthoDB" id="9804072at2"/>
<evidence type="ECO:0000259" key="5">
    <source>
        <dbReference type="Pfam" id="PF01168"/>
    </source>
</evidence>
<comment type="similarity">
    <text evidence="2 4">Belongs to the pyridoxal phosphate-binding protein YggS/PROSC family.</text>
</comment>
<dbReference type="PIRSF" id="PIRSF004848">
    <property type="entry name" value="YBL036c_PLPDEIII"/>
    <property type="match status" value="1"/>
</dbReference>
<keyword evidence="7" id="KW-1185">Reference proteome</keyword>
<evidence type="ECO:0000256" key="1">
    <source>
        <dbReference type="ARBA" id="ARBA00022898"/>
    </source>
</evidence>
<sequence>MNLYQNLNDIKQLILQTELECNRKPGSTLLLAVSKQQSVESITQLFHLGVTDFGESYFQEAHQKINALRDLPIQWHFIGPIQSNKTKGIASEFSWVHSVNRFKIAQKLSEHRSYEMTPLNICLQINLVEEETKSGIPPHQASKLAAAVSQLPNLRLRGLMTIPPPIRGIESQYQLFNQLKQLMNSVNLELGLKMDTLSMGMSDDLIPAIKAGATIVRIGRGLFGERQK</sequence>
<dbReference type="EMBL" id="UGPB01000001">
    <property type="protein sequence ID" value="STY28772.1"/>
    <property type="molecule type" value="Genomic_DNA"/>
</dbReference>
<dbReference type="Gene3D" id="3.20.20.10">
    <property type="entry name" value="Alanine racemase"/>
    <property type="match status" value="1"/>
</dbReference>
<reference evidence="6 7" key="1">
    <citation type="submission" date="2018-06" db="EMBL/GenBank/DDBJ databases">
        <authorList>
            <consortium name="Pathogen Informatics"/>
            <person name="Doyle S."/>
        </authorList>
    </citation>
    <scope>NUCLEOTIDE SEQUENCE [LARGE SCALE GENOMIC DNA]</scope>
    <source>
        <strain evidence="6 7">NCTC11532</strain>
    </source>
</reference>
<keyword evidence="1 2" id="KW-0663">Pyridoxal phosphate</keyword>
<accession>A0A378LSG1</accession>
<comment type="cofactor">
    <cofactor evidence="3">
        <name>pyridoxal 5'-phosphate</name>
        <dbReference type="ChEBI" id="CHEBI:597326"/>
    </cofactor>
</comment>
<proteinExistence type="inferred from homology"/>
<evidence type="ECO:0000256" key="2">
    <source>
        <dbReference type="HAMAP-Rule" id="MF_02087"/>
    </source>
</evidence>
<feature type="domain" description="Alanine racemase N-terminal" evidence="5">
    <location>
        <begin position="28"/>
        <end position="226"/>
    </location>
</feature>
<evidence type="ECO:0000313" key="7">
    <source>
        <dbReference type="Proteomes" id="UP000255297"/>
    </source>
</evidence>
<dbReference type="InterPro" id="IPR011078">
    <property type="entry name" value="PyrdxlP_homeostasis"/>
</dbReference>
<gene>
    <name evidence="6" type="ORF">NCTC11532_00947</name>
</gene>
<dbReference type="PROSITE" id="PS01211">
    <property type="entry name" value="UPF0001"/>
    <property type="match status" value="1"/>
</dbReference>
<evidence type="ECO:0000256" key="4">
    <source>
        <dbReference type="RuleBase" id="RU004514"/>
    </source>
</evidence>
<dbReference type="NCBIfam" id="TIGR00044">
    <property type="entry name" value="YggS family pyridoxal phosphate-dependent enzyme"/>
    <property type="match status" value="1"/>
</dbReference>
<name>A0A378LSG1_9GAMM</name>
<organism evidence="6 7">
    <name type="scientific">Legionella wadsworthii</name>
    <dbReference type="NCBI Taxonomy" id="28088"/>
    <lineage>
        <taxon>Bacteria</taxon>
        <taxon>Pseudomonadati</taxon>
        <taxon>Pseudomonadota</taxon>
        <taxon>Gammaproteobacteria</taxon>
        <taxon>Legionellales</taxon>
        <taxon>Legionellaceae</taxon>
        <taxon>Legionella</taxon>
    </lineage>
</organism>
<dbReference type="InterPro" id="IPR001608">
    <property type="entry name" value="Ala_racemase_N"/>
</dbReference>
<protein>
    <recommendedName>
        <fullName evidence="2">Pyridoxal phosphate homeostasis protein</fullName>
        <shortName evidence="2">PLP homeostasis protein</shortName>
    </recommendedName>
</protein>
<dbReference type="GO" id="GO:0030170">
    <property type="term" value="F:pyridoxal phosphate binding"/>
    <property type="evidence" value="ECO:0007669"/>
    <property type="project" value="UniProtKB-UniRule"/>
</dbReference>
<dbReference type="Proteomes" id="UP000255297">
    <property type="component" value="Unassembled WGS sequence"/>
</dbReference>
<evidence type="ECO:0000313" key="6">
    <source>
        <dbReference type="EMBL" id="STY28772.1"/>
    </source>
</evidence>
<dbReference type="PANTHER" id="PTHR10146">
    <property type="entry name" value="PROLINE SYNTHETASE CO-TRANSCRIBED BACTERIAL HOMOLOG PROTEIN"/>
    <property type="match status" value="1"/>
</dbReference>